<comment type="similarity">
    <text evidence="1">Belongs to the ABC transporter superfamily.</text>
</comment>
<dbReference type="PANTHER" id="PTHR46743:SF2">
    <property type="entry name" value="TEICHOIC ACIDS EXPORT ATP-BINDING PROTEIN TAGH"/>
    <property type="match status" value="1"/>
</dbReference>
<evidence type="ECO:0000313" key="7">
    <source>
        <dbReference type="EMBL" id="KPP90905.1"/>
    </source>
</evidence>
<sequence>MIQLQNLCKTFDIPGGKHTVFKDLTLDLPPGRSLGLLGRNGAGKSTLMQIIAGTMQPTAGHVIRRGKISWPIGGANSFHPDMTGLQNTRFLARCYGVDTDSLAAFVEEFAQIGTHFNMPWRTYSAGMKSRLSFGVAMGIPFDTYLIDEVTGAGDKSFRERSQTVFKARMAQADAIMISHNMSDMRNFCNSGLVLHNGVLEFFDDIETAIARHEELMRLG</sequence>
<dbReference type="Gene3D" id="3.40.50.300">
    <property type="entry name" value="P-loop containing nucleotide triphosphate hydrolases"/>
    <property type="match status" value="1"/>
</dbReference>
<dbReference type="PROSITE" id="PS50893">
    <property type="entry name" value="ABC_TRANSPORTER_2"/>
    <property type="match status" value="1"/>
</dbReference>
<evidence type="ECO:0000313" key="8">
    <source>
        <dbReference type="Proteomes" id="UP000050413"/>
    </source>
</evidence>
<evidence type="ECO:0000256" key="1">
    <source>
        <dbReference type="ARBA" id="ARBA00005417"/>
    </source>
</evidence>
<dbReference type="EMBL" id="LJSG01000016">
    <property type="protein sequence ID" value="KPP90905.1"/>
    <property type="molecule type" value="Genomic_DNA"/>
</dbReference>
<dbReference type="InterPro" id="IPR027417">
    <property type="entry name" value="P-loop_NTPase"/>
</dbReference>
<keyword evidence="3" id="KW-0547">Nucleotide-binding</keyword>
<protein>
    <submittedName>
        <fullName evidence="7">ABC-type capsular polysaccharide export system ATPase component KpsT</fullName>
    </submittedName>
    <submittedName>
        <fullName evidence="6">Capsular polysaccharide transport system ATP-binding protein</fullName>
    </submittedName>
</protein>
<evidence type="ECO:0000259" key="5">
    <source>
        <dbReference type="PROSITE" id="PS50893"/>
    </source>
</evidence>
<dbReference type="SMART" id="SM00382">
    <property type="entry name" value="AAA"/>
    <property type="match status" value="1"/>
</dbReference>
<proteinExistence type="inferred from homology"/>
<dbReference type="Proteomes" id="UP000182045">
    <property type="component" value="Unassembled WGS sequence"/>
</dbReference>
<keyword evidence="2" id="KW-0813">Transport</keyword>
<comment type="caution">
    <text evidence="7">The sequence shown here is derived from an EMBL/GenBank/DDBJ whole genome shotgun (WGS) entry which is preliminary data.</text>
</comment>
<dbReference type="GO" id="GO:0016020">
    <property type="term" value="C:membrane"/>
    <property type="evidence" value="ECO:0007669"/>
    <property type="project" value="InterPro"/>
</dbReference>
<reference evidence="6 9" key="2">
    <citation type="submission" date="2016-01" db="EMBL/GenBank/DDBJ databases">
        <authorList>
            <person name="Varghese N."/>
        </authorList>
    </citation>
    <scope>NUCLEOTIDE SEQUENCE [LARGE SCALE GENOMIC DNA]</scope>
    <source>
        <strain evidence="6 9">HL-91</strain>
    </source>
</reference>
<dbReference type="EMBL" id="FBYC01000004">
    <property type="protein sequence ID" value="CUX83773.1"/>
    <property type="molecule type" value="Genomic_DNA"/>
</dbReference>
<evidence type="ECO:0000256" key="3">
    <source>
        <dbReference type="ARBA" id="ARBA00022741"/>
    </source>
</evidence>
<dbReference type="RefSeq" id="WP_072247194.1">
    <property type="nucleotide sequence ID" value="NZ_FBYC01000004.1"/>
</dbReference>
<name>A0A0N8K769_9RHOB</name>
<dbReference type="AlphaFoldDB" id="A0A0N8K769"/>
<dbReference type="PANTHER" id="PTHR46743">
    <property type="entry name" value="TEICHOIC ACIDS EXPORT ATP-BINDING PROTEIN TAGH"/>
    <property type="match status" value="1"/>
</dbReference>
<dbReference type="InterPro" id="IPR017871">
    <property type="entry name" value="ABC_transporter-like_CS"/>
</dbReference>
<evidence type="ECO:0000256" key="4">
    <source>
        <dbReference type="ARBA" id="ARBA00022840"/>
    </source>
</evidence>
<dbReference type="STRING" id="1666912.Ga0058931_3175"/>
<dbReference type="InterPro" id="IPR003593">
    <property type="entry name" value="AAA+_ATPase"/>
</dbReference>
<dbReference type="CDD" id="cd03220">
    <property type="entry name" value="ABC_KpsT_Wzt"/>
    <property type="match status" value="1"/>
</dbReference>
<dbReference type="PROSITE" id="PS00211">
    <property type="entry name" value="ABC_TRANSPORTER_1"/>
    <property type="match status" value="1"/>
</dbReference>
<gene>
    <name evidence="7" type="primary">kpsT-2</name>
    <name evidence="6" type="ORF">Ga0058931_3175</name>
    <name evidence="7" type="ORF">HLUCCA05_05675</name>
</gene>
<dbReference type="InterPro" id="IPR050683">
    <property type="entry name" value="Bact_Polysacc_Export_ATP-bd"/>
</dbReference>
<dbReference type="Pfam" id="PF00005">
    <property type="entry name" value="ABC_tran"/>
    <property type="match status" value="1"/>
</dbReference>
<dbReference type="InterPro" id="IPR015860">
    <property type="entry name" value="ABC_transpr_TagH-like"/>
</dbReference>
<feature type="domain" description="ABC transporter" evidence="5">
    <location>
        <begin position="2"/>
        <end position="218"/>
    </location>
</feature>
<accession>A0A0N8K769</accession>
<dbReference type="OrthoDB" id="9778870at2"/>
<dbReference type="SUPFAM" id="SSF52540">
    <property type="entry name" value="P-loop containing nucleoside triphosphate hydrolases"/>
    <property type="match status" value="1"/>
</dbReference>
<dbReference type="Proteomes" id="UP000050413">
    <property type="component" value="Unassembled WGS sequence"/>
</dbReference>
<dbReference type="GO" id="GO:0140359">
    <property type="term" value="F:ABC-type transporter activity"/>
    <property type="evidence" value="ECO:0007669"/>
    <property type="project" value="InterPro"/>
</dbReference>
<evidence type="ECO:0000313" key="9">
    <source>
        <dbReference type="Proteomes" id="UP000182045"/>
    </source>
</evidence>
<evidence type="ECO:0000256" key="2">
    <source>
        <dbReference type="ARBA" id="ARBA00022448"/>
    </source>
</evidence>
<organism evidence="7 8">
    <name type="scientific">Roseibaca calidilacus</name>
    <dbReference type="NCBI Taxonomy" id="1666912"/>
    <lineage>
        <taxon>Bacteria</taxon>
        <taxon>Pseudomonadati</taxon>
        <taxon>Pseudomonadota</taxon>
        <taxon>Alphaproteobacteria</taxon>
        <taxon>Rhodobacterales</taxon>
        <taxon>Paracoccaceae</taxon>
        <taxon>Roseinatronobacter</taxon>
    </lineage>
</organism>
<dbReference type="GO" id="GO:0016887">
    <property type="term" value="F:ATP hydrolysis activity"/>
    <property type="evidence" value="ECO:0007669"/>
    <property type="project" value="InterPro"/>
</dbReference>
<dbReference type="GO" id="GO:0005524">
    <property type="term" value="F:ATP binding"/>
    <property type="evidence" value="ECO:0007669"/>
    <property type="project" value="UniProtKB-KW"/>
</dbReference>
<keyword evidence="4 6" id="KW-0067">ATP-binding</keyword>
<evidence type="ECO:0000313" key="6">
    <source>
        <dbReference type="EMBL" id="CUX83773.1"/>
    </source>
</evidence>
<reference evidence="7 8" key="1">
    <citation type="submission" date="2015-09" db="EMBL/GenBank/DDBJ databases">
        <title>Identification and resolution of microdiversity through metagenomic sequencing of parallel consortia.</title>
        <authorList>
            <person name="Nelson W.C."/>
            <person name="Romine M.F."/>
            <person name="Lindemann S.R."/>
        </authorList>
    </citation>
    <scope>NUCLEOTIDE SEQUENCE [LARGE SCALE GENOMIC DNA]</scope>
    <source>
        <strain evidence="7">HL-91</strain>
    </source>
</reference>
<keyword evidence="9" id="KW-1185">Reference proteome</keyword>
<dbReference type="InterPro" id="IPR003439">
    <property type="entry name" value="ABC_transporter-like_ATP-bd"/>
</dbReference>